<evidence type="ECO:0000256" key="2">
    <source>
        <dbReference type="SAM" id="MobiDB-lite"/>
    </source>
</evidence>
<organism evidence="5 6">
    <name type="scientific">Heterodera schachtii</name>
    <name type="common">Sugarbeet cyst nematode worm</name>
    <name type="synonym">Tylenchus schachtii</name>
    <dbReference type="NCBI Taxonomy" id="97005"/>
    <lineage>
        <taxon>Eukaryota</taxon>
        <taxon>Metazoa</taxon>
        <taxon>Ecdysozoa</taxon>
        <taxon>Nematoda</taxon>
        <taxon>Chromadorea</taxon>
        <taxon>Rhabditida</taxon>
        <taxon>Tylenchina</taxon>
        <taxon>Tylenchomorpha</taxon>
        <taxon>Tylenchoidea</taxon>
        <taxon>Heteroderidae</taxon>
        <taxon>Heteroderinae</taxon>
        <taxon>Heterodera</taxon>
    </lineage>
</organism>
<evidence type="ECO:0000313" key="5">
    <source>
        <dbReference type="EMBL" id="KAL3079684.1"/>
    </source>
</evidence>
<dbReference type="EMBL" id="JBICCN010000300">
    <property type="protein sequence ID" value="KAL3079684.1"/>
    <property type="molecule type" value="Genomic_DNA"/>
</dbReference>
<accession>A0ABD2IHR5</accession>
<dbReference type="AlphaFoldDB" id="A0ABD2IHR5"/>
<dbReference type="InterPro" id="IPR016024">
    <property type="entry name" value="ARM-type_fold"/>
</dbReference>
<evidence type="ECO:0000313" key="6">
    <source>
        <dbReference type="Proteomes" id="UP001620645"/>
    </source>
</evidence>
<proteinExistence type="inferred from homology"/>
<comment type="similarity">
    <text evidence="1">Belongs to the IFRD family.</text>
</comment>
<dbReference type="InterPro" id="IPR039777">
    <property type="entry name" value="IFRD"/>
</dbReference>
<dbReference type="PANTHER" id="PTHR12354:SF1">
    <property type="entry name" value="INTERFERON-RELATED DEVELOPMENTAL REGULATOR 1"/>
    <property type="match status" value="1"/>
</dbReference>
<dbReference type="Pfam" id="PF04836">
    <property type="entry name" value="IFRD_C"/>
    <property type="match status" value="1"/>
</dbReference>
<evidence type="ECO:0008006" key="7">
    <source>
        <dbReference type="Google" id="ProtNLM"/>
    </source>
</evidence>
<feature type="domain" description="Interferon-related developmental regulator C-terminal" evidence="3">
    <location>
        <begin position="391"/>
        <end position="443"/>
    </location>
</feature>
<dbReference type="InterPro" id="IPR006921">
    <property type="entry name" value="Interferon-rel_develop_reg_C"/>
</dbReference>
<evidence type="ECO:0000256" key="1">
    <source>
        <dbReference type="ARBA" id="ARBA00008828"/>
    </source>
</evidence>
<reference evidence="5 6" key="1">
    <citation type="submission" date="2024-10" db="EMBL/GenBank/DDBJ databases">
        <authorList>
            <person name="Kim D."/>
        </authorList>
    </citation>
    <scope>NUCLEOTIDE SEQUENCE [LARGE SCALE GENOMIC DNA]</scope>
    <source>
        <strain evidence="5">Taebaek</strain>
    </source>
</reference>
<name>A0ABD2IHR5_HETSC</name>
<comment type="caution">
    <text evidence="5">The sequence shown here is derived from an EMBL/GenBank/DDBJ whole genome shotgun (WGS) entry which is preliminary data.</text>
</comment>
<feature type="domain" description="Interferon-related developmental regulator N-terminal" evidence="4">
    <location>
        <begin position="70"/>
        <end position="332"/>
    </location>
</feature>
<evidence type="ECO:0000259" key="3">
    <source>
        <dbReference type="Pfam" id="PF04836"/>
    </source>
</evidence>
<feature type="compositionally biased region" description="Basic residues" evidence="2">
    <location>
        <begin position="433"/>
        <end position="445"/>
    </location>
</feature>
<feature type="region of interest" description="Disordered" evidence="2">
    <location>
        <begin position="410"/>
        <end position="453"/>
    </location>
</feature>
<sequence>MGKKRNTNKVSLALPSVSALSAAAANPKGGGGGGSVCGRERLELLSEMDELESVHSSMTGGGADIGGGGDSDGENIEFAMIDSFADQVENAQDKRIATRTKALDNLLLVLHKHWIPDSVDKWRCAIAEIVEKNLKRTSEEAIRACSLAALISVQLGVDLENELCAIVEAMCQMCADGTAAEAVRAACAQAVGICVYLSVESRGHRFAALQTLKNVWLGMRPTGTDGTSLFSSAIASWALLLERFEPALISSTIDEVQPKLCAFLASTTVEARISAGEALCALFEIGLKNLGDDFRFRNHAELVDVLADLALDSSKQRAKRDKKLQRMTFRQLNDVLLTNSNAPSSSTSTSATVRFNKQREALALDGCHAKLLYDALCQLLRSDLNRHLTTNEVVRELFDLGPVLNEEEQAQKMSKAQKLERRTQLGEQQKQRNISRNKGRNKKMGGKHDFEDD</sequence>
<dbReference type="SUPFAM" id="SSF48371">
    <property type="entry name" value="ARM repeat"/>
    <property type="match status" value="1"/>
</dbReference>
<evidence type="ECO:0000259" key="4">
    <source>
        <dbReference type="Pfam" id="PF05004"/>
    </source>
</evidence>
<dbReference type="InterPro" id="IPR007701">
    <property type="entry name" value="Interferon-rel_develop_reg_N"/>
</dbReference>
<dbReference type="PANTHER" id="PTHR12354">
    <property type="entry name" value="INTERFERON-RELATED DEVELOPMENTAL REGULATOR"/>
    <property type="match status" value="1"/>
</dbReference>
<dbReference type="Pfam" id="PF05004">
    <property type="entry name" value="IFRD"/>
    <property type="match status" value="1"/>
</dbReference>
<protein>
    <recommendedName>
        <fullName evidence="7">Interferon-related developmental regulator N-terminal domain-containing protein</fullName>
    </recommendedName>
</protein>
<keyword evidence="6" id="KW-1185">Reference proteome</keyword>
<gene>
    <name evidence="5" type="ORF">niasHS_013966</name>
</gene>
<dbReference type="Proteomes" id="UP001620645">
    <property type="component" value="Unassembled WGS sequence"/>
</dbReference>